<evidence type="ECO:0000313" key="3">
    <source>
        <dbReference type="Proteomes" id="UP000318864"/>
    </source>
</evidence>
<keyword evidence="3" id="KW-1185">Reference proteome</keyword>
<sequence>MERTTLEVTGMACDGCESTVVEALESLSGVSSATANHEADEVQVEHDTATVNEEAITSTIVDAGYEPAA</sequence>
<dbReference type="CDD" id="cd00371">
    <property type="entry name" value="HMA"/>
    <property type="match status" value="1"/>
</dbReference>
<dbReference type="PROSITE" id="PS50846">
    <property type="entry name" value="HMA_2"/>
    <property type="match status" value="1"/>
</dbReference>
<dbReference type="EMBL" id="RBZW01000058">
    <property type="protein sequence ID" value="THE63469.1"/>
    <property type="molecule type" value="Genomic_DNA"/>
</dbReference>
<dbReference type="SUPFAM" id="SSF55008">
    <property type="entry name" value="HMA, heavy metal-associated domain"/>
    <property type="match status" value="1"/>
</dbReference>
<feature type="domain" description="HMA" evidence="1">
    <location>
        <begin position="2"/>
        <end position="68"/>
    </location>
</feature>
<comment type="caution">
    <text evidence="2">The sequence shown here is derived from an EMBL/GenBank/DDBJ whole genome shotgun (WGS) entry which is preliminary data.</text>
</comment>
<dbReference type="RefSeq" id="WP_141465810.1">
    <property type="nucleotide sequence ID" value="NZ_RBZW01000058.1"/>
</dbReference>
<dbReference type="Gene3D" id="3.30.70.100">
    <property type="match status" value="1"/>
</dbReference>
<organism evidence="2 3">
    <name type="scientific">Salinadaptatus halalkaliphilus</name>
    <dbReference type="NCBI Taxonomy" id="2419781"/>
    <lineage>
        <taxon>Archaea</taxon>
        <taxon>Methanobacteriati</taxon>
        <taxon>Methanobacteriota</taxon>
        <taxon>Stenosarchaea group</taxon>
        <taxon>Halobacteria</taxon>
        <taxon>Halobacteriales</taxon>
        <taxon>Natrialbaceae</taxon>
        <taxon>Salinadaptatus</taxon>
    </lineage>
</organism>
<dbReference type="Proteomes" id="UP000318864">
    <property type="component" value="Unassembled WGS sequence"/>
</dbReference>
<proteinExistence type="predicted"/>
<accession>A0A4S3THL2</accession>
<protein>
    <submittedName>
        <fullName evidence="2">Copper chaperone</fullName>
    </submittedName>
</protein>
<gene>
    <name evidence="2" type="ORF">D8Y22_16670</name>
</gene>
<dbReference type="Pfam" id="PF00403">
    <property type="entry name" value="HMA"/>
    <property type="match status" value="1"/>
</dbReference>
<dbReference type="GO" id="GO:0046872">
    <property type="term" value="F:metal ion binding"/>
    <property type="evidence" value="ECO:0007669"/>
    <property type="project" value="InterPro"/>
</dbReference>
<reference evidence="2 3" key="1">
    <citation type="submission" date="2018-10" db="EMBL/GenBank/DDBJ databases">
        <title>Natronolimnobius sp. XQ-INN 246 isolated from Inner Mongolia Autonomous Region of China.</title>
        <authorList>
            <person name="Xue Q."/>
        </authorList>
    </citation>
    <scope>NUCLEOTIDE SEQUENCE [LARGE SCALE GENOMIC DNA]</scope>
    <source>
        <strain evidence="2 3">XQ-INN 246</strain>
    </source>
</reference>
<name>A0A4S3THL2_9EURY</name>
<dbReference type="OrthoDB" id="44171at2157"/>
<dbReference type="AlphaFoldDB" id="A0A4S3THL2"/>
<dbReference type="InterPro" id="IPR006121">
    <property type="entry name" value="HMA_dom"/>
</dbReference>
<evidence type="ECO:0000313" key="2">
    <source>
        <dbReference type="EMBL" id="THE63469.1"/>
    </source>
</evidence>
<dbReference type="InterPro" id="IPR036163">
    <property type="entry name" value="HMA_dom_sf"/>
</dbReference>
<evidence type="ECO:0000259" key="1">
    <source>
        <dbReference type="PROSITE" id="PS50846"/>
    </source>
</evidence>